<evidence type="ECO:0000313" key="3">
    <source>
        <dbReference type="Proteomes" id="UP000297245"/>
    </source>
</evidence>
<feature type="transmembrane region" description="Helical" evidence="1">
    <location>
        <begin position="138"/>
        <end position="156"/>
    </location>
</feature>
<feature type="transmembrane region" description="Helical" evidence="1">
    <location>
        <begin position="291"/>
        <end position="313"/>
    </location>
</feature>
<dbReference type="EMBL" id="ML179943">
    <property type="protein sequence ID" value="THU80071.1"/>
    <property type="molecule type" value="Genomic_DNA"/>
</dbReference>
<dbReference type="Proteomes" id="UP000297245">
    <property type="component" value="Unassembled WGS sequence"/>
</dbReference>
<keyword evidence="3" id="KW-1185">Reference proteome</keyword>
<keyword evidence="1" id="KW-0812">Transmembrane</keyword>
<organism evidence="2 3">
    <name type="scientific">Dendrothele bispora (strain CBS 962.96)</name>
    <dbReference type="NCBI Taxonomy" id="1314807"/>
    <lineage>
        <taxon>Eukaryota</taxon>
        <taxon>Fungi</taxon>
        <taxon>Dikarya</taxon>
        <taxon>Basidiomycota</taxon>
        <taxon>Agaricomycotina</taxon>
        <taxon>Agaricomycetes</taxon>
        <taxon>Agaricomycetidae</taxon>
        <taxon>Agaricales</taxon>
        <taxon>Agaricales incertae sedis</taxon>
        <taxon>Dendrothele</taxon>
    </lineage>
</organism>
<gene>
    <name evidence="2" type="ORF">K435DRAFT_512409</name>
</gene>
<proteinExistence type="predicted"/>
<accession>A0A4S8KW84</accession>
<name>A0A4S8KW84_DENBC</name>
<feature type="transmembrane region" description="Helical" evidence="1">
    <location>
        <begin position="207"/>
        <end position="226"/>
    </location>
</feature>
<keyword evidence="1" id="KW-1133">Transmembrane helix</keyword>
<dbReference type="OrthoDB" id="10641062at2759"/>
<evidence type="ECO:0000256" key="1">
    <source>
        <dbReference type="SAM" id="Phobius"/>
    </source>
</evidence>
<dbReference type="AlphaFoldDB" id="A0A4S8KW84"/>
<sequence length="362" mass="40670">MLERWDTMLVLFLSSLQLLTLFIASSKDPLLDMDIVPVPILNLAVLEMTILTIVFETLTIFQCLVFLYATLLYVFSRLHSYLPSYRQRFALQASPTIKDLCSFFVILPTCFAITFASATACRQWRAHVIGGAHQIVQITLPFVPILTLFVLGPYLVHKFFCESSFIQLIPMFANNPSSLLPISPPSLTPPDLSSRHTALGTTPDKHLFLTTFSFFLVYLYIFFFYFPSSSTQFDLTSLITLIWDRHSIASITDTTHHPTSTRPSPNSKFIAHADTPDDIHIPLYTTSQREILVALSRVTSAWLAFGLLVILVFMSARSARSAMGPCSLKGWCKLSGRNARKTRHREDLGASAGEEMVMQDLG</sequence>
<protein>
    <submittedName>
        <fullName evidence="2">Uncharacterized protein</fullName>
    </submittedName>
</protein>
<keyword evidence="1" id="KW-0472">Membrane</keyword>
<feature type="transmembrane region" description="Helical" evidence="1">
    <location>
        <begin position="50"/>
        <end position="75"/>
    </location>
</feature>
<reference evidence="2 3" key="1">
    <citation type="journal article" date="2019" name="Nat. Ecol. Evol.">
        <title>Megaphylogeny resolves global patterns of mushroom evolution.</title>
        <authorList>
            <person name="Varga T."/>
            <person name="Krizsan K."/>
            <person name="Foldi C."/>
            <person name="Dima B."/>
            <person name="Sanchez-Garcia M."/>
            <person name="Sanchez-Ramirez S."/>
            <person name="Szollosi G.J."/>
            <person name="Szarkandi J.G."/>
            <person name="Papp V."/>
            <person name="Albert L."/>
            <person name="Andreopoulos W."/>
            <person name="Angelini C."/>
            <person name="Antonin V."/>
            <person name="Barry K.W."/>
            <person name="Bougher N.L."/>
            <person name="Buchanan P."/>
            <person name="Buyck B."/>
            <person name="Bense V."/>
            <person name="Catcheside P."/>
            <person name="Chovatia M."/>
            <person name="Cooper J."/>
            <person name="Damon W."/>
            <person name="Desjardin D."/>
            <person name="Finy P."/>
            <person name="Geml J."/>
            <person name="Haridas S."/>
            <person name="Hughes K."/>
            <person name="Justo A."/>
            <person name="Karasinski D."/>
            <person name="Kautmanova I."/>
            <person name="Kiss B."/>
            <person name="Kocsube S."/>
            <person name="Kotiranta H."/>
            <person name="LaButti K.M."/>
            <person name="Lechner B.E."/>
            <person name="Liimatainen K."/>
            <person name="Lipzen A."/>
            <person name="Lukacs Z."/>
            <person name="Mihaltcheva S."/>
            <person name="Morgado L.N."/>
            <person name="Niskanen T."/>
            <person name="Noordeloos M.E."/>
            <person name="Ohm R.A."/>
            <person name="Ortiz-Santana B."/>
            <person name="Ovrebo C."/>
            <person name="Racz N."/>
            <person name="Riley R."/>
            <person name="Savchenko A."/>
            <person name="Shiryaev A."/>
            <person name="Soop K."/>
            <person name="Spirin V."/>
            <person name="Szebenyi C."/>
            <person name="Tomsovsky M."/>
            <person name="Tulloss R.E."/>
            <person name="Uehling J."/>
            <person name="Grigoriev I.V."/>
            <person name="Vagvolgyi C."/>
            <person name="Papp T."/>
            <person name="Martin F.M."/>
            <person name="Miettinen O."/>
            <person name="Hibbett D.S."/>
            <person name="Nagy L.G."/>
        </authorList>
    </citation>
    <scope>NUCLEOTIDE SEQUENCE [LARGE SCALE GENOMIC DNA]</scope>
    <source>
        <strain evidence="2 3">CBS 962.96</strain>
    </source>
</reference>
<evidence type="ECO:0000313" key="2">
    <source>
        <dbReference type="EMBL" id="THU80071.1"/>
    </source>
</evidence>
<feature type="transmembrane region" description="Helical" evidence="1">
    <location>
        <begin position="96"/>
        <end position="118"/>
    </location>
</feature>